<comment type="caution">
    <text evidence="2">The sequence shown here is derived from an EMBL/GenBank/DDBJ whole genome shotgun (WGS) entry which is preliminary data.</text>
</comment>
<feature type="region of interest" description="Disordered" evidence="1">
    <location>
        <begin position="7"/>
        <end position="45"/>
    </location>
</feature>
<reference evidence="2 3" key="1">
    <citation type="submission" date="2024-02" db="EMBL/GenBank/DDBJ databases">
        <authorList>
            <person name="Chen Y."/>
            <person name="Shah S."/>
            <person name="Dougan E. K."/>
            <person name="Thang M."/>
            <person name="Chan C."/>
        </authorList>
    </citation>
    <scope>NUCLEOTIDE SEQUENCE [LARGE SCALE GENOMIC DNA]</scope>
</reference>
<feature type="compositionally biased region" description="Acidic residues" evidence="1">
    <location>
        <begin position="25"/>
        <end position="45"/>
    </location>
</feature>
<protein>
    <submittedName>
        <fullName evidence="2">Uncharacterized protein</fullName>
    </submittedName>
</protein>
<dbReference type="Proteomes" id="UP001642484">
    <property type="component" value="Unassembled WGS sequence"/>
</dbReference>
<sequence length="756" mass="85324">CLIRFRAMDDDEAGDSVSLPPSVAETDDEALQQQQDDEDDVSLPPEVVEDGFPEEAQCCKRRNCKSLFDRAVLETYQAEFSHCSQAVRLNKTYEKVRDVFKAGGSDTKKPMPWALLGKPVCRKFFETIHQVGHGTMDQMVLHCKNGHTSWPQQRGPRLQRDAPATDTVDVWFMTVYNDLAEPLAIPGSEGRLESAGLEEQLQQHEVVDGNDPLLSVSLNLRRHANPKTDPHGRVLIPKRYLNFADESALFNFYQIDEPSPQQVSRSTFRKDIADLVEYLKDHMKAAVNREIVIEELTNTMDFKTWLGDANLHVQGLTSTHLEPHANHVWRFTPRAEVDPAHGAIECHHPDWRGLPEHPQDVILTVKQYMSSPSPSQCPQLILPLAISEKLQEEKLKPAAQNQFSETTLQEFRKTAEIFSQISQSSDALNQGVWTQLCHKTWKPLMLNLKLGKNQDLRVRSTGISQSDDAGCCYSCSNERAESESGLAPAQPDTSMSLESGSDVELPDPVFDFDTENISPVASAVPAPEQVATHGPQDFNLFALELFSPPSVLPHVRSVGGPCRMSLDILTGWNLQHKEVQDIVFGMLEAGKPRMVFLSPPCTIFSCLQKCFRNYEKMGPKVLEERWREGCDHMNLSVTVAERQDHNDDFFMLEHPQRASSWELESTQKLRAKQRVGSVDFDQCMLGLRAPNGKLMKKRTRIVSNNAWLLSKLSHSQCDRQHEHQPIEGSMKGRSLSWWAQHYPDGLVKILAESVSH</sequence>
<name>A0ABP0R5F8_9DINO</name>
<evidence type="ECO:0000256" key="1">
    <source>
        <dbReference type="SAM" id="MobiDB-lite"/>
    </source>
</evidence>
<dbReference type="EMBL" id="CAXAMN010025418">
    <property type="protein sequence ID" value="CAK9095033.1"/>
    <property type="molecule type" value="Genomic_DNA"/>
</dbReference>
<gene>
    <name evidence="2" type="ORF">CCMP2556_LOCUS45294</name>
</gene>
<organism evidence="2 3">
    <name type="scientific">Durusdinium trenchii</name>
    <dbReference type="NCBI Taxonomy" id="1381693"/>
    <lineage>
        <taxon>Eukaryota</taxon>
        <taxon>Sar</taxon>
        <taxon>Alveolata</taxon>
        <taxon>Dinophyceae</taxon>
        <taxon>Suessiales</taxon>
        <taxon>Symbiodiniaceae</taxon>
        <taxon>Durusdinium</taxon>
    </lineage>
</organism>
<keyword evidence="3" id="KW-1185">Reference proteome</keyword>
<proteinExistence type="predicted"/>
<evidence type="ECO:0000313" key="3">
    <source>
        <dbReference type="Proteomes" id="UP001642484"/>
    </source>
</evidence>
<feature type="non-terminal residue" evidence="2">
    <location>
        <position position="1"/>
    </location>
</feature>
<accession>A0ABP0R5F8</accession>
<evidence type="ECO:0000313" key="2">
    <source>
        <dbReference type="EMBL" id="CAK9095033.1"/>
    </source>
</evidence>